<dbReference type="Proteomes" id="UP000887580">
    <property type="component" value="Unplaced"/>
</dbReference>
<protein>
    <submittedName>
        <fullName evidence="2">Uncharacterized protein</fullName>
    </submittedName>
</protein>
<dbReference type="WBParaSite" id="PS1159_v2.g9414.t1">
    <property type="protein sequence ID" value="PS1159_v2.g9414.t1"/>
    <property type="gene ID" value="PS1159_v2.g9414"/>
</dbReference>
<sequence length="194" mass="22676">MSWFQSNLVSSGPLRSARSYFPSDDGASDGNTMMTDLVMSDIQKAIEDFENKKEEERKKELQQSRQPDYSWLMDWKLKAKKHLSFKESSEIESLCQKLKPHEWKEVITTWRDRLPQCKNRDEIITSFRDIAAEIVNARIERELQMIKEAEEPPQQVTPSRNQSFAELSVLNLRFPSLSSTDISERRYNDPSDVV</sequence>
<reference evidence="2" key="1">
    <citation type="submission" date="2022-11" db="UniProtKB">
        <authorList>
            <consortium name="WormBaseParasite"/>
        </authorList>
    </citation>
    <scope>IDENTIFICATION</scope>
</reference>
<evidence type="ECO:0000313" key="2">
    <source>
        <dbReference type="WBParaSite" id="PS1159_v2.g9414.t1"/>
    </source>
</evidence>
<evidence type="ECO:0000313" key="1">
    <source>
        <dbReference type="Proteomes" id="UP000887580"/>
    </source>
</evidence>
<accession>A0AC35GW46</accession>
<organism evidence="1 2">
    <name type="scientific">Panagrolaimus sp. PS1159</name>
    <dbReference type="NCBI Taxonomy" id="55785"/>
    <lineage>
        <taxon>Eukaryota</taxon>
        <taxon>Metazoa</taxon>
        <taxon>Ecdysozoa</taxon>
        <taxon>Nematoda</taxon>
        <taxon>Chromadorea</taxon>
        <taxon>Rhabditida</taxon>
        <taxon>Tylenchina</taxon>
        <taxon>Panagrolaimomorpha</taxon>
        <taxon>Panagrolaimoidea</taxon>
        <taxon>Panagrolaimidae</taxon>
        <taxon>Panagrolaimus</taxon>
    </lineage>
</organism>
<proteinExistence type="predicted"/>
<name>A0AC35GW46_9BILA</name>